<dbReference type="PRINTS" id="PR00419">
    <property type="entry name" value="ADXRDTASE"/>
</dbReference>
<dbReference type="EMBL" id="CAJFDI010000006">
    <property type="protein sequence ID" value="CAD5234884.1"/>
    <property type="molecule type" value="Genomic_DNA"/>
</dbReference>
<evidence type="ECO:0000256" key="4">
    <source>
        <dbReference type="ARBA" id="ARBA00022630"/>
    </source>
</evidence>
<dbReference type="PANTHER" id="PTHR10742">
    <property type="entry name" value="FLAVIN MONOAMINE OXIDASE"/>
    <property type="match status" value="1"/>
</dbReference>
<dbReference type="InterPro" id="IPR009057">
    <property type="entry name" value="Homeodomain-like_sf"/>
</dbReference>
<dbReference type="InterPro" id="IPR036388">
    <property type="entry name" value="WH-like_DNA-bd_sf"/>
</dbReference>
<proteinExistence type="inferred from homology"/>
<dbReference type="PANTHER" id="PTHR10742:SF410">
    <property type="entry name" value="LYSINE-SPECIFIC HISTONE DEMETHYLASE 2"/>
    <property type="match status" value="1"/>
</dbReference>
<dbReference type="SMR" id="A0A1I7RRB6"/>
<comment type="similarity">
    <text evidence="3">Belongs to the flavin monoamine oxidase family.</text>
</comment>
<keyword evidence="6" id="KW-0560">Oxidoreductase</keyword>
<dbReference type="EMBL" id="CAJFCV020000006">
    <property type="protein sequence ID" value="CAG9130920.1"/>
    <property type="molecule type" value="Genomic_DNA"/>
</dbReference>
<evidence type="ECO:0000313" key="13">
    <source>
        <dbReference type="WBParaSite" id="BXY_0326300.1"/>
    </source>
</evidence>
<feature type="compositionally biased region" description="Polar residues" evidence="7">
    <location>
        <begin position="1"/>
        <end position="18"/>
    </location>
</feature>
<keyword evidence="5" id="KW-0274">FAD</keyword>
<dbReference type="SUPFAM" id="SSF46689">
    <property type="entry name" value="Homeodomain-like"/>
    <property type="match status" value="1"/>
</dbReference>
<evidence type="ECO:0000256" key="5">
    <source>
        <dbReference type="ARBA" id="ARBA00022827"/>
    </source>
</evidence>
<keyword evidence="12" id="KW-1185">Reference proteome</keyword>
<organism evidence="11 13">
    <name type="scientific">Bursaphelenchus xylophilus</name>
    <name type="common">Pinewood nematode worm</name>
    <name type="synonym">Aphelenchoides xylophilus</name>
    <dbReference type="NCBI Taxonomy" id="6326"/>
    <lineage>
        <taxon>Eukaryota</taxon>
        <taxon>Metazoa</taxon>
        <taxon>Ecdysozoa</taxon>
        <taxon>Nematoda</taxon>
        <taxon>Chromadorea</taxon>
        <taxon>Rhabditida</taxon>
        <taxon>Tylenchina</taxon>
        <taxon>Tylenchomorpha</taxon>
        <taxon>Aphelenchoidea</taxon>
        <taxon>Aphelenchoididae</taxon>
        <taxon>Bursaphelenchus</taxon>
    </lineage>
</organism>
<name>A0A1I7RRB6_BURXY</name>
<dbReference type="Pfam" id="PF01593">
    <property type="entry name" value="Amino_oxidase"/>
    <property type="match status" value="1"/>
</dbReference>
<feature type="compositionally biased region" description="Acidic residues" evidence="7">
    <location>
        <begin position="19"/>
        <end position="29"/>
    </location>
</feature>
<accession>A0A1I7RRB6</accession>
<evidence type="ECO:0000313" key="9">
    <source>
        <dbReference type="EMBL" id="CAD5234884.1"/>
    </source>
</evidence>
<dbReference type="InterPro" id="IPR002937">
    <property type="entry name" value="Amino_oxidase"/>
</dbReference>
<reference evidence="13" key="1">
    <citation type="submission" date="2016-11" db="UniProtKB">
        <authorList>
            <consortium name="WormBaseParasite"/>
        </authorList>
    </citation>
    <scope>IDENTIFICATION</scope>
</reference>
<dbReference type="WBParaSite" id="BXY_0326300.1">
    <property type="protein sequence ID" value="BXY_0326300.1"/>
    <property type="gene ID" value="BXY_0326300"/>
</dbReference>
<dbReference type="SUPFAM" id="SSF54373">
    <property type="entry name" value="FAD-linked reductases, C-terminal domain"/>
    <property type="match status" value="1"/>
</dbReference>
<reference evidence="10" key="2">
    <citation type="submission" date="2020-08" db="EMBL/GenBank/DDBJ databases">
        <authorList>
            <person name="Kikuchi T."/>
        </authorList>
    </citation>
    <scope>NUCLEOTIDE SEQUENCE</scope>
    <source>
        <strain evidence="9">Ka4C1</strain>
    </source>
</reference>
<keyword evidence="4" id="KW-0285">Flavoprotein</keyword>
<dbReference type="InterPro" id="IPR036188">
    <property type="entry name" value="FAD/NAD-bd_sf"/>
</dbReference>
<dbReference type="InterPro" id="IPR007526">
    <property type="entry name" value="SWIRM"/>
</dbReference>
<dbReference type="PROSITE" id="PS50934">
    <property type="entry name" value="SWIRM"/>
    <property type="match status" value="1"/>
</dbReference>
<evidence type="ECO:0000313" key="11">
    <source>
        <dbReference type="Proteomes" id="UP000095284"/>
    </source>
</evidence>
<evidence type="ECO:0000313" key="12">
    <source>
        <dbReference type="Proteomes" id="UP000659654"/>
    </source>
</evidence>
<protein>
    <submittedName>
        <fullName evidence="9">(pine wood nematode) hypothetical protein</fullName>
    </submittedName>
    <submittedName>
        <fullName evidence="13">SWIRM domain-containing protein</fullName>
    </submittedName>
</protein>
<comment type="cofactor">
    <cofactor evidence="1">
        <name>FAD</name>
        <dbReference type="ChEBI" id="CHEBI:57692"/>
    </cofactor>
</comment>
<evidence type="ECO:0000313" key="10">
    <source>
        <dbReference type="EMBL" id="CAG9130920.1"/>
    </source>
</evidence>
<dbReference type="Proteomes" id="UP000582659">
    <property type="component" value="Unassembled WGS sequence"/>
</dbReference>
<feature type="region of interest" description="Disordered" evidence="7">
    <location>
        <begin position="1"/>
        <end position="74"/>
    </location>
</feature>
<dbReference type="OrthoDB" id="2219495at2759"/>
<dbReference type="SUPFAM" id="SSF51905">
    <property type="entry name" value="FAD/NAD(P)-binding domain"/>
    <property type="match status" value="1"/>
</dbReference>
<dbReference type="Proteomes" id="UP000095284">
    <property type="component" value="Unplaced"/>
</dbReference>
<evidence type="ECO:0000259" key="8">
    <source>
        <dbReference type="PROSITE" id="PS50934"/>
    </source>
</evidence>
<dbReference type="Gene3D" id="3.90.660.10">
    <property type="match status" value="1"/>
</dbReference>
<feature type="domain" description="SWIRM" evidence="8">
    <location>
        <begin position="279"/>
        <end position="377"/>
    </location>
</feature>
<dbReference type="GO" id="GO:0140682">
    <property type="term" value="F:FAD-dependent H3K4me/H3K4me3 demethylase activity"/>
    <property type="evidence" value="ECO:0007669"/>
    <property type="project" value="UniProtKB-ARBA"/>
</dbReference>
<sequence>MDAYNEDSNFTNDNSVTETSEDLNEDTEESNQSSVEPRQLRIRRNRDESVEPKKRKIERPGMNHGESTSNDSREGSCEQSVCSLDAECSVQLSPNCTNIIPSDDKVSVTYFHLNSTEHICYQCYEEMARTGRKDNLKYIEWKNMWLTESRCSPSLRLFAMDCLLKYWLQCKKCGKFRRVKHDVTDWEVAKIEAFECNQVDDIRGKADPCKVPESEKVNAAKELEWIQSASAPTFLHNSPALQYLREEYYCDEVGMSPSRARDAKPPKPQASFMFPFNIPNAGSVAFCVRPDGMEFDELERFPEFSIECMPYLALRNLVVSLWALNPFELLTYEKCLNHLVCRGLARVWYSVQLKKVFNYLCIKNMINYGILTFPKHKILGDYVTRPLNVIVIGAGISGLTTARQLTRNGANVTVLEAMDRIGGRMYDDYSLGVAVGCGAQLITGITNSPIVLLCEQSGVKYKSLTDDCPLVDAGTGSTVNPSADRIVDEHFNCILDAVGEWRKVTRKADTSLADRVDTFHQKFLSALPFEWSSEYDRLLQWQIGNVEFSCGAALSKVSARNWDQNEAVGQFAGDHALLNEGSKKFIAELADCLDVRLGHKVVKIDHSKRQVAVMLEDGEELRADKVVVCLPLAVYQQNSVKFQPAMPQEKLGCLKKLGAGLIEKVAVRFPTRFWNGLLKKDGTLDYFGNVPKGIKYRGMFNMFYDFSSKVGNEDCYVLMSYVCGDSVDIVNRHSDEEVVAIFVDALQSLFPNEDIPKPMGHVVTHWGKDPNIGMSYSYVKVNGSGEDYDLMAAPIGKKLYFAGECTNRFFPQTMTGAYVSGLREASRILEHWISENSRSH</sequence>
<gene>
    <name evidence="9" type="ORF">BXYJ_LOCUS14975</name>
</gene>
<evidence type="ECO:0000256" key="6">
    <source>
        <dbReference type="ARBA" id="ARBA00023002"/>
    </source>
</evidence>
<dbReference type="eggNOG" id="KOG0029">
    <property type="taxonomic scope" value="Eukaryota"/>
</dbReference>
<dbReference type="InterPro" id="IPR050281">
    <property type="entry name" value="Flavin_monoamine_oxidase"/>
</dbReference>
<evidence type="ECO:0000256" key="3">
    <source>
        <dbReference type="ARBA" id="ARBA00005995"/>
    </source>
</evidence>
<dbReference type="GO" id="GO:0005634">
    <property type="term" value="C:nucleus"/>
    <property type="evidence" value="ECO:0007669"/>
    <property type="project" value="UniProtKB-SubCell"/>
</dbReference>
<dbReference type="Gene3D" id="3.30.40.100">
    <property type="match status" value="1"/>
</dbReference>
<dbReference type="AlphaFoldDB" id="A0A1I7RRB6"/>
<dbReference type="Proteomes" id="UP000659654">
    <property type="component" value="Unassembled WGS sequence"/>
</dbReference>
<dbReference type="Gene3D" id="3.50.50.60">
    <property type="entry name" value="FAD/NAD(P)-binding domain"/>
    <property type="match status" value="1"/>
</dbReference>
<evidence type="ECO:0000256" key="7">
    <source>
        <dbReference type="SAM" id="MobiDB-lite"/>
    </source>
</evidence>
<comment type="subcellular location">
    <subcellularLocation>
        <location evidence="2">Nucleus</location>
    </subcellularLocation>
</comment>
<evidence type="ECO:0000256" key="1">
    <source>
        <dbReference type="ARBA" id="ARBA00001974"/>
    </source>
</evidence>
<dbReference type="Gene3D" id="1.10.10.10">
    <property type="entry name" value="Winged helix-like DNA-binding domain superfamily/Winged helix DNA-binding domain"/>
    <property type="match status" value="1"/>
</dbReference>
<evidence type="ECO:0000256" key="2">
    <source>
        <dbReference type="ARBA" id="ARBA00004123"/>
    </source>
</evidence>